<evidence type="ECO:0000313" key="1">
    <source>
        <dbReference type="EMBL" id="MPC96046.1"/>
    </source>
</evidence>
<proteinExistence type="predicted"/>
<keyword evidence="2" id="KW-1185">Reference proteome</keyword>
<gene>
    <name evidence="1" type="ORF">E2C01_091282</name>
</gene>
<name>A0A5B7JNY9_PORTR</name>
<comment type="caution">
    <text evidence="1">The sequence shown here is derived from an EMBL/GenBank/DDBJ whole genome shotgun (WGS) entry which is preliminary data.</text>
</comment>
<dbReference type="Proteomes" id="UP000324222">
    <property type="component" value="Unassembled WGS sequence"/>
</dbReference>
<dbReference type="EMBL" id="VSRR010104460">
    <property type="protein sequence ID" value="MPC96046.1"/>
    <property type="molecule type" value="Genomic_DNA"/>
</dbReference>
<protein>
    <submittedName>
        <fullName evidence="1">Uncharacterized protein</fullName>
    </submittedName>
</protein>
<dbReference type="AlphaFoldDB" id="A0A5B7JNY9"/>
<reference evidence="1 2" key="1">
    <citation type="submission" date="2019-05" db="EMBL/GenBank/DDBJ databases">
        <title>Another draft genome of Portunus trituberculatus and its Hox gene families provides insights of decapod evolution.</title>
        <authorList>
            <person name="Jeong J.-H."/>
            <person name="Song I."/>
            <person name="Kim S."/>
            <person name="Choi T."/>
            <person name="Kim D."/>
            <person name="Ryu S."/>
            <person name="Kim W."/>
        </authorList>
    </citation>
    <scope>NUCLEOTIDE SEQUENCE [LARGE SCALE GENOMIC DNA]</scope>
    <source>
        <tissue evidence="1">Muscle</tissue>
    </source>
</reference>
<evidence type="ECO:0000313" key="2">
    <source>
        <dbReference type="Proteomes" id="UP000324222"/>
    </source>
</evidence>
<organism evidence="1 2">
    <name type="scientific">Portunus trituberculatus</name>
    <name type="common">Swimming crab</name>
    <name type="synonym">Neptunus trituberculatus</name>
    <dbReference type="NCBI Taxonomy" id="210409"/>
    <lineage>
        <taxon>Eukaryota</taxon>
        <taxon>Metazoa</taxon>
        <taxon>Ecdysozoa</taxon>
        <taxon>Arthropoda</taxon>
        <taxon>Crustacea</taxon>
        <taxon>Multicrustacea</taxon>
        <taxon>Malacostraca</taxon>
        <taxon>Eumalacostraca</taxon>
        <taxon>Eucarida</taxon>
        <taxon>Decapoda</taxon>
        <taxon>Pleocyemata</taxon>
        <taxon>Brachyura</taxon>
        <taxon>Eubrachyura</taxon>
        <taxon>Portunoidea</taxon>
        <taxon>Portunidae</taxon>
        <taxon>Portuninae</taxon>
        <taxon>Portunus</taxon>
    </lineage>
</organism>
<accession>A0A5B7JNY9</accession>
<sequence length="66" mass="7361">MNRLYEHPSLHRLPRRHLRLTPTLAFTLAWLCWVTDTALSSAAAAGLAYSLLLPVCNSAKETQLAK</sequence>